<protein>
    <recommendedName>
        <fullName evidence="3">Inositol polyphosphate-related phosphatase domain-containing protein</fullName>
    </recommendedName>
</protein>
<dbReference type="GO" id="GO:0046856">
    <property type="term" value="P:phosphatidylinositol dephosphorylation"/>
    <property type="evidence" value="ECO:0007669"/>
    <property type="project" value="InterPro"/>
</dbReference>
<evidence type="ECO:0000313" key="5">
    <source>
        <dbReference type="Proteomes" id="UP001497516"/>
    </source>
</evidence>
<keyword evidence="5" id="KW-1185">Reference proteome</keyword>
<keyword evidence="2" id="KW-0378">Hydrolase</keyword>
<dbReference type="EMBL" id="OZ034815">
    <property type="protein sequence ID" value="CAL1369069.1"/>
    <property type="molecule type" value="Genomic_DNA"/>
</dbReference>
<evidence type="ECO:0000256" key="2">
    <source>
        <dbReference type="ARBA" id="ARBA00022801"/>
    </source>
</evidence>
<dbReference type="SUPFAM" id="SSF56219">
    <property type="entry name" value="DNase I-like"/>
    <property type="match status" value="1"/>
</dbReference>
<dbReference type="PANTHER" id="PTHR45666">
    <property type="entry name" value="TYPE IV INOSITOL POLYPHOSPHATE 5-PHOSPHATASE 9"/>
    <property type="match status" value="1"/>
</dbReference>
<name>A0AAV2D798_9ROSI</name>
<dbReference type="GO" id="GO:0034485">
    <property type="term" value="F:phosphatidylinositol-3,4,5-trisphosphate 5-phosphatase activity"/>
    <property type="evidence" value="ECO:0007669"/>
    <property type="project" value="TreeGrafter"/>
</dbReference>
<dbReference type="SMART" id="SM00128">
    <property type="entry name" value="IPPc"/>
    <property type="match status" value="1"/>
</dbReference>
<dbReference type="InterPro" id="IPR000300">
    <property type="entry name" value="IPPc"/>
</dbReference>
<dbReference type="Gene3D" id="3.60.10.10">
    <property type="entry name" value="Endonuclease/exonuclease/phosphatase"/>
    <property type="match status" value="1"/>
</dbReference>
<proteinExistence type="inferred from homology"/>
<evidence type="ECO:0000313" key="4">
    <source>
        <dbReference type="EMBL" id="CAL1369069.1"/>
    </source>
</evidence>
<accession>A0AAV2D798</accession>
<dbReference type="AlphaFoldDB" id="A0AAV2D798"/>
<dbReference type="GO" id="GO:0004445">
    <property type="term" value="F:inositol-polyphosphate 5-phosphatase activity"/>
    <property type="evidence" value="ECO:0007669"/>
    <property type="project" value="InterPro"/>
</dbReference>
<dbReference type="PANTHER" id="PTHR45666:SF12">
    <property type="entry name" value="TYPE IV INOSITOL POLYPHOSPHATE 5-PHOSPHATASE 9-LIKE"/>
    <property type="match status" value="1"/>
</dbReference>
<gene>
    <name evidence="4" type="ORF">LTRI10_LOCUS11874</name>
</gene>
<sequence length="389" mass="43517">MLRLSGSTNNFVSDFPTATNGYPSTIITSLSPSPAAVAEEEALMSSRDGNDLQQDIYKVFVGSWNVGGISPPEDLDLRDWLDVPNNDGAGSPSLDIYVLGFQEVVPLRAGNIILGSSENHGNNTVALRWNSAIEAALNNDGVEEENYDCLVSKQMVGIFITVWVKRNVRSHIRHTAVSSVGCGLMGCFGNKGSVSVRFYVEKTSFCFVCSHLASGGKDGDERYRNANAGEIMSRTNFPRRSAHLRNLPRKILHHDRVVWLGDLNYRIYLPETTTRFLVQKGEWNILLEKDQLKAELRKGRVFEGWQEGRIQFPPTYKYCPSSGLYYGIESGPAQRPKPSKGRAPAWCDRVIWFGDGLKQSQYERRENKLSDHRPIRAIFTAQVDKLSPP</sequence>
<dbReference type="InterPro" id="IPR045849">
    <property type="entry name" value="IP5P_plant"/>
</dbReference>
<evidence type="ECO:0000256" key="1">
    <source>
        <dbReference type="ARBA" id="ARBA00010768"/>
    </source>
</evidence>
<feature type="domain" description="Inositol polyphosphate-related phosphatase" evidence="3">
    <location>
        <begin position="54"/>
        <end position="387"/>
    </location>
</feature>
<evidence type="ECO:0000259" key="3">
    <source>
        <dbReference type="SMART" id="SM00128"/>
    </source>
</evidence>
<dbReference type="Pfam" id="PF22669">
    <property type="entry name" value="Exo_endo_phos2"/>
    <property type="match status" value="1"/>
</dbReference>
<organism evidence="4 5">
    <name type="scientific">Linum trigynum</name>
    <dbReference type="NCBI Taxonomy" id="586398"/>
    <lineage>
        <taxon>Eukaryota</taxon>
        <taxon>Viridiplantae</taxon>
        <taxon>Streptophyta</taxon>
        <taxon>Embryophyta</taxon>
        <taxon>Tracheophyta</taxon>
        <taxon>Spermatophyta</taxon>
        <taxon>Magnoliopsida</taxon>
        <taxon>eudicotyledons</taxon>
        <taxon>Gunneridae</taxon>
        <taxon>Pentapetalae</taxon>
        <taxon>rosids</taxon>
        <taxon>fabids</taxon>
        <taxon>Malpighiales</taxon>
        <taxon>Linaceae</taxon>
        <taxon>Linum</taxon>
    </lineage>
</organism>
<reference evidence="4 5" key="1">
    <citation type="submission" date="2024-04" db="EMBL/GenBank/DDBJ databases">
        <authorList>
            <person name="Fracassetti M."/>
        </authorList>
    </citation>
    <scope>NUCLEOTIDE SEQUENCE [LARGE SCALE GENOMIC DNA]</scope>
</reference>
<dbReference type="Proteomes" id="UP001497516">
    <property type="component" value="Chromosome 2"/>
</dbReference>
<comment type="similarity">
    <text evidence="1">Belongs to the inositol polyphosphate 5-phosphatase family.</text>
</comment>
<dbReference type="InterPro" id="IPR036691">
    <property type="entry name" value="Endo/exonu/phosph_ase_sf"/>
</dbReference>
<dbReference type="GO" id="GO:0004439">
    <property type="term" value="F:phosphatidylinositol-4,5-bisphosphate 5-phosphatase activity"/>
    <property type="evidence" value="ECO:0007669"/>
    <property type="project" value="TreeGrafter"/>
</dbReference>